<reference evidence="1" key="1">
    <citation type="submission" date="2021-03" db="EMBL/GenBank/DDBJ databases">
        <title>Revisited historic fungal species revealed as producer of novel bioactive compounds through whole genome sequencing and comparative genomics.</title>
        <authorList>
            <person name="Vignolle G.A."/>
            <person name="Hochenegger N."/>
            <person name="Mach R.L."/>
            <person name="Mach-Aigner A.R."/>
            <person name="Javad Rahimi M."/>
            <person name="Salim K.A."/>
            <person name="Chan C.M."/>
            <person name="Lim L.B.L."/>
            <person name="Cai F."/>
            <person name="Druzhinina I.S."/>
            <person name="U'Ren J.M."/>
            <person name="Derntl C."/>
        </authorList>
    </citation>
    <scope>NUCLEOTIDE SEQUENCE</scope>
    <source>
        <strain evidence="1">TUCIM 5799</strain>
    </source>
</reference>
<gene>
    <name evidence="1" type="ORF">JX265_003942</name>
</gene>
<evidence type="ECO:0008006" key="3">
    <source>
        <dbReference type="Google" id="ProtNLM"/>
    </source>
</evidence>
<dbReference type="SUPFAM" id="SSF54427">
    <property type="entry name" value="NTF2-like"/>
    <property type="match status" value="1"/>
</dbReference>
<keyword evidence="2" id="KW-1185">Reference proteome</keyword>
<comment type="caution">
    <text evidence="1">The sequence shown here is derived from an EMBL/GenBank/DDBJ whole genome shotgun (WGS) entry which is preliminary data.</text>
</comment>
<sequence>MISHTVQRNHTDASKDQAALLRSRAHDFCRSLISPPPPRELLKEFFTSDNPSIKEHGPSWATSHLHFLGREFMGVDGCVEYFELLSQSLRMHLDEDSFPGTDALAVDADTGKVSVVGKGRFESVATGRSWDEKFTYVLSNWDEDGRIGKWDIWADPLSAWAAVAEHDVDNWKKGEHRSLVSISQHFRE</sequence>
<dbReference type="EMBL" id="JAFIMR010000007">
    <property type="protein sequence ID" value="KAI1876416.1"/>
    <property type="molecule type" value="Genomic_DNA"/>
</dbReference>
<organism evidence="1 2">
    <name type="scientific">Neoarthrinium moseri</name>
    <dbReference type="NCBI Taxonomy" id="1658444"/>
    <lineage>
        <taxon>Eukaryota</taxon>
        <taxon>Fungi</taxon>
        <taxon>Dikarya</taxon>
        <taxon>Ascomycota</taxon>
        <taxon>Pezizomycotina</taxon>
        <taxon>Sordariomycetes</taxon>
        <taxon>Xylariomycetidae</taxon>
        <taxon>Amphisphaeriales</taxon>
        <taxon>Apiosporaceae</taxon>
        <taxon>Neoarthrinium</taxon>
    </lineage>
</organism>
<name>A0A9P9WR81_9PEZI</name>
<dbReference type="InterPro" id="IPR032710">
    <property type="entry name" value="NTF2-like_dom_sf"/>
</dbReference>
<accession>A0A9P9WR81</accession>
<dbReference type="AlphaFoldDB" id="A0A9P9WR81"/>
<protein>
    <recommendedName>
        <fullName evidence="3">SnoaL-like domain-containing protein</fullName>
    </recommendedName>
</protein>
<evidence type="ECO:0000313" key="1">
    <source>
        <dbReference type="EMBL" id="KAI1876416.1"/>
    </source>
</evidence>
<evidence type="ECO:0000313" key="2">
    <source>
        <dbReference type="Proteomes" id="UP000829685"/>
    </source>
</evidence>
<proteinExistence type="predicted"/>
<dbReference type="Proteomes" id="UP000829685">
    <property type="component" value="Unassembled WGS sequence"/>
</dbReference>